<organism evidence="1 2">
    <name type="scientific">Coffea canephora</name>
    <name type="common">Robusta coffee</name>
    <dbReference type="NCBI Taxonomy" id="49390"/>
    <lineage>
        <taxon>Eukaryota</taxon>
        <taxon>Viridiplantae</taxon>
        <taxon>Streptophyta</taxon>
        <taxon>Embryophyta</taxon>
        <taxon>Tracheophyta</taxon>
        <taxon>Spermatophyta</taxon>
        <taxon>Magnoliopsida</taxon>
        <taxon>eudicotyledons</taxon>
        <taxon>Gunneridae</taxon>
        <taxon>Pentapetalae</taxon>
        <taxon>asterids</taxon>
        <taxon>lamiids</taxon>
        <taxon>Gentianales</taxon>
        <taxon>Rubiaceae</taxon>
        <taxon>Ixoroideae</taxon>
        <taxon>Gardenieae complex</taxon>
        <taxon>Bertiereae - Coffeeae clade</taxon>
        <taxon>Coffeeae</taxon>
        <taxon>Coffea</taxon>
    </lineage>
</organism>
<evidence type="ECO:0000313" key="2">
    <source>
        <dbReference type="Proteomes" id="UP000295252"/>
    </source>
</evidence>
<gene>
    <name evidence="1" type="ORF">GSCOC_T00019492001</name>
</gene>
<proteinExistence type="predicted"/>
<dbReference type="AlphaFoldDB" id="A0A068U936"/>
<dbReference type="Proteomes" id="UP000295252">
    <property type="component" value="Chromosome III"/>
</dbReference>
<evidence type="ECO:0000313" key="1">
    <source>
        <dbReference type="EMBL" id="CDP04782.1"/>
    </source>
</evidence>
<sequence length="67" mass="8008">MLKKLNCTILSFYLLIQKGNRTYDLINLKLLSMKMTMIVKSNAYNDNISLCGKRVWFHRFENRKTSF</sequence>
<name>A0A068U936_COFCA</name>
<accession>A0A068U936</accession>
<reference evidence="2" key="1">
    <citation type="journal article" date="2014" name="Science">
        <title>The coffee genome provides insight into the convergent evolution of caffeine biosynthesis.</title>
        <authorList>
            <person name="Denoeud F."/>
            <person name="Carretero-Paulet L."/>
            <person name="Dereeper A."/>
            <person name="Droc G."/>
            <person name="Guyot R."/>
            <person name="Pietrella M."/>
            <person name="Zheng C."/>
            <person name="Alberti A."/>
            <person name="Anthony F."/>
            <person name="Aprea G."/>
            <person name="Aury J.M."/>
            <person name="Bento P."/>
            <person name="Bernard M."/>
            <person name="Bocs S."/>
            <person name="Campa C."/>
            <person name="Cenci A."/>
            <person name="Combes M.C."/>
            <person name="Crouzillat D."/>
            <person name="Da Silva C."/>
            <person name="Daddiego L."/>
            <person name="De Bellis F."/>
            <person name="Dussert S."/>
            <person name="Garsmeur O."/>
            <person name="Gayraud T."/>
            <person name="Guignon V."/>
            <person name="Jahn K."/>
            <person name="Jamilloux V."/>
            <person name="Joet T."/>
            <person name="Labadie K."/>
            <person name="Lan T."/>
            <person name="Leclercq J."/>
            <person name="Lepelley M."/>
            <person name="Leroy T."/>
            <person name="Li L.T."/>
            <person name="Librado P."/>
            <person name="Lopez L."/>
            <person name="Munoz A."/>
            <person name="Noel B."/>
            <person name="Pallavicini A."/>
            <person name="Perrotta G."/>
            <person name="Poncet V."/>
            <person name="Pot D."/>
            <person name="Priyono X."/>
            <person name="Rigoreau M."/>
            <person name="Rouard M."/>
            <person name="Rozas J."/>
            <person name="Tranchant-Dubreuil C."/>
            <person name="VanBuren R."/>
            <person name="Zhang Q."/>
            <person name="Andrade A.C."/>
            <person name="Argout X."/>
            <person name="Bertrand B."/>
            <person name="de Kochko A."/>
            <person name="Graziosi G."/>
            <person name="Henry R.J."/>
            <person name="Jayarama X."/>
            <person name="Ming R."/>
            <person name="Nagai C."/>
            <person name="Rounsley S."/>
            <person name="Sankoff D."/>
            <person name="Giuliano G."/>
            <person name="Albert V.A."/>
            <person name="Wincker P."/>
            <person name="Lashermes P."/>
        </authorList>
    </citation>
    <scope>NUCLEOTIDE SEQUENCE [LARGE SCALE GENOMIC DNA]</scope>
    <source>
        <strain evidence="2">cv. DH200-94</strain>
    </source>
</reference>
<dbReference type="InParanoid" id="A0A068U936"/>
<keyword evidence="2" id="KW-1185">Reference proteome</keyword>
<dbReference type="Gramene" id="CDP04782">
    <property type="protein sequence ID" value="CDP04782"/>
    <property type="gene ID" value="GSCOC_T00019492001"/>
</dbReference>
<protein>
    <submittedName>
        <fullName evidence="1">Uncharacterized protein</fullName>
    </submittedName>
</protein>
<dbReference type="EMBL" id="HG739098">
    <property type="protein sequence ID" value="CDP04782.1"/>
    <property type="molecule type" value="Genomic_DNA"/>
</dbReference>